<sequence>MALNDSDSAQDDTSDADAAGRHGDSPGPADNADSENQSLVDALSLSDVDDWVNASQVSIGMSLDDSGLIVDRLRKSGQFNDSQLELVAAEIERHFHEDGYSLQDLRIGMPVGEYVLQRKLGEGGAGHVYRACSSSDESEYVALKLIKQRRLTQRFRREMEMVLRLAHPNVVVAYETGEHGDTLYIVMEELSGPDLQAYVSSNGAISWRESLEYIRDAATGLEHAHERGLIHRDVKPGNMMFDAGRIKVTDLGLAILTDDGELLADSDNPDATESRNGETSFRTRQEILGGTPDFMAPEQARSLSSATIQSDIYSLGASWYYMLTGHSRVPGTSVQSKVVNLVCGDQFKPLPDDIAPSEVRAVLDRMLALDAADRYASMSDVLSALQMLESGPEIGMARSCIEVLIVEDDQDDLFLTTEMLQRGNNAVNIFTAHTLQEAIHCGQANDHIDVVLLDLQLPDSHGVDTVRSLHAAMPTTPMIVLTGHEDEAVSEECVAAGADMLLCKGNVTPYVLERLIFVTLSRASRRATV</sequence>
<feature type="domain" description="Response regulatory" evidence="8">
    <location>
        <begin position="402"/>
        <end position="519"/>
    </location>
</feature>
<feature type="modified residue" description="4-aspartylphosphate" evidence="5">
    <location>
        <position position="454"/>
    </location>
</feature>
<dbReference type="Gene3D" id="1.10.510.10">
    <property type="entry name" value="Transferase(Phosphotransferase) domain 1"/>
    <property type="match status" value="1"/>
</dbReference>
<dbReference type="PROSITE" id="PS50110">
    <property type="entry name" value="RESPONSE_REGULATORY"/>
    <property type="match status" value="1"/>
</dbReference>
<keyword evidence="9" id="KW-0723">Serine/threonine-protein kinase</keyword>
<dbReference type="SUPFAM" id="SSF52172">
    <property type="entry name" value="CheY-like"/>
    <property type="match status" value="1"/>
</dbReference>
<keyword evidence="10" id="KW-1185">Reference proteome</keyword>
<evidence type="ECO:0000256" key="3">
    <source>
        <dbReference type="ARBA" id="ARBA00022777"/>
    </source>
</evidence>
<dbReference type="Proteomes" id="UP001158067">
    <property type="component" value="Unassembled WGS sequence"/>
</dbReference>
<evidence type="ECO:0000256" key="6">
    <source>
        <dbReference type="SAM" id="MobiDB-lite"/>
    </source>
</evidence>
<comment type="caution">
    <text evidence="9">The sequence shown here is derived from an EMBL/GenBank/DDBJ whole genome shotgun (WGS) entry which is preliminary data.</text>
</comment>
<dbReference type="SUPFAM" id="SSF56112">
    <property type="entry name" value="Protein kinase-like (PK-like)"/>
    <property type="match status" value="1"/>
</dbReference>
<evidence type="ECO:0000313" key="10">
    <source>
        <dbReference type="Proteomes" id="UP001158067"/>
    </source>
</evidence>
<dbReference type="Gene3D" id="3.30.200.20">
    <property type="entry name" value="Phosphorylase Kinase, domain 1"/>
    <property type="match status" value="1"/>
</dbReference>
<evidence type="ECO:0000256" key="4">
    <source>
        <dbReference type="ARBA" id="ARBA00022840"/>
    </source>
</evidence>
<dbReference type="Pfam" id="PF00069">
    <property type="entry name" value="Pkinase"/>
    <property type="match status" value="1"/>
</dbReference>
<evidence type="ECO:0000256" key="5">
    <source>
        <dbReference type="PROSITE-ProRule" id="PRU00169"/>
    </source>
</evidence>
<evidence type="ECO:0000256" key="1">
    <source>
        <dbReference type="ARBA" id="ARBA00022679"/>
    </source>
</evidence>
<dbReference type="EMBL" id="FXUG01000007">
    <property type="protein sequence ID" value="SMP62241.1"/>
    <property type="molecule type" value="Genomic_DNA"/>
</dbReference>
<keyword evidence="3 9" id="KW-0418">Kinase</keyword>
<dbReference type="InterPro" id="IPR000719">
    <property type="entry name" value="Prot_kinase_dom"/>
</dbReference>
<dbReference type="SMART" id="SM00448">
    <property type="entry name" value="REC"/>
    <property type="match status" value="1"/>
</dbReference>
<dbReference type="Pfam" id="PF00072">
    <property type="entry name" value="Response_reg"/>
    <property type="match status" value="1"/>
</dbReference>
<feature type="region of interest" description="Disordered" evidence="6">
    <location>
        <begin position="1"/>
        <end position="36"/>
    </location>
</feature>
<organism evidence="9 10">
    <name type="scientific">Neorhodopirellula lusitana</name>
    <dbReference type="NCBI Taxonomy" id="445327"/>
    <lineage>
        <taxon>Bacteria</taxon>
        <taxon>Pseudomonadati</taxon>
        <taxon>Planctomycetota</taxon>
        <taxon>Planctomycetia</taxon>
        <taxon>Pirellulales</taxon>
        <taxon>Pirellulaceae</taxon>
        <taxon>Neorhodopirellula</taxon>
    </lineage>
</organism>
<proteinExistence type="predicted"/>
<dbReference type="InterPro" id="IPR008271">
    <property type="entry name" value="Ser/Thr_kinase_AS"/>
</dbReference>
<evidence type="ECO:0000259" key="7">
    <source>
        <dbReference type="PROSITE" id="PS50011"/>
    </source>
</evidence>
<dbReference type="InterPro" id="IPR011006">
    <property type="entry name" value="CheY-like_superfamily"/>
</dbReference>
<gene>
    <name evidence="9" type="ORF">SAMN06265222_107270</name>
</gene>
<dbReference type="RefSeq" id="WP_283433331.1">
    <property type="nucleotide sequence ID" value="NZ_FXUG01000007.1"/>
</dbReference>
<dbReference type="PANTHER" id="PTHR43289">
    <property type="entry name" value="MITOGEN-ACTIVATED PROTEIN KINASE KINASE KINASE 20-RELATED"/>
    <property type="match status" value="1"/>
</dbReference>
<dbReference type="PROSITE" id="PS00108">
    <property type="entry name" value="PROTEIN_KINASE_ST"/>
    <property type="match status" value="1"/>
</dbReference>
<protein>
    <submittedName>
        <fullName evidence="9">Serine/threonine protein kinase</fullName>
    </submittedName>
</protein>
<keyword evidence="4" id="KW-0067">ATP-binding</keyword>
<dbReference type="GO" id="GO:0004674">
    <property type="term" value="F:protein serine/threonine kinase activity"/>
    <property type="evidence" value="ECO:0007669"/>
    <property type="project" value="UniProtKB-KW"/>
</dbReference>
<evidence type="ECO:0000313" key="9">
    <source>
        <dbReference type="EMBL" id="SMP62241.1"/>
    </source>
</evidence>
<dbReference type="PROSITE" id="PS50011">
    <property type="entry name" value="PROTEIN_KINASE_DOM"/>
    <property type="match status" value="1"/>
</dbReference>
<keyword evidence="2" id="KW-0547">Nucleotide-binding</keyword>
<reference evidence="9 10" key="1">
    <citation type="submission" date="2017-05" db="EMBL/GenBank/DDBJ databases">
        <authorList>
            <person name="Varghese N."/>
            <person name="Submissions S."/>
        </authorList>
    </citation>
    <scope>NUCLEOTIDE SEQUENCE [LARGE SCALE GENOMIC DNA]</scope>
    <source>
        <strain evidence="9 10">DSM 25457</strain>
    </source>
</reference>
<name>A0ABY1QBY6_9BACT</name>
<dbReference type="Gene3D" id="3.40.50.2300">
    <property type="match status" value="1"/>
</dbReference>
<dbReference type="CDD" id="cd14014">
    <property type="entry name" value="STKc_PknB_like"/>
    <property type="match status" value="1"/>
</dbReference>
<dbReference type="CDD" id="cd00156">
    <property type="entry name" value="REC"/>
    <property type="match status" value="1"/>
</dbReference>
<dbReference type="SMART" id="SM00220">
    <property type="entry name" value="S_TKc"/>
    <property type="match status" value="1"/>
</dbReference>
<keyword evidence="1" id="KW-0808">Transferase</keyword>
<dbReference type="PANTHER" id="PTHR43289:SF6">
    <property type="entry name" value="SERINE_THREONINE-PROTEIN KINASE NEKL-3"/>
    <property type="match status" value="1"/>
</dbReference>
<evidence type="ECO:0000256" key="2">
    <source>
        <dbReference type="ARBA" id="ARBA00022741"/>
    </source>
</evidence>
<evidence type="ECO:0000259" key="8">
    <source>
        <dbReference type="PROSITE" id="PS50110"/>
    </source>
</evidence>
<accession>A0ABY1QBY6</accession>
<feature type="domain" description="Protein kinase" evidence="7">
    <location>
        <begin position="114"/>
        <end position="388"/>
    </location>
</feature>
<dbReference type="InterPro" id="IPR001789">
    <property type="entry name" value="Sig_transdc_resp-reg_receiver"/>
</dbReference>
<keyword evidence="5" id="KW-0597">Phosphoprotein</keyword>
<dbReference type="InterPro" id="IPR011009">
    <property type="entry name" value="Kinase-like_dom_sf"/>
</dbReference>